<dbReference type="RefSeq" id="XP_027611144.1">
    <property type="nucleotide sequence ID" value="XM_027755343.1"/>
</dbReference>
<organism evidence="1 2">
    <name type="scientific">Sparassis crispa</name>
    <dbReference type="NCBI Taxonomy" id="139825"/>
    <lineage>
        <taxon>Eukaryota</taxon>
        <taxon>Fungi</taxon>
        <taxon>Dikarya</taxon>
        <taxon>Basidiomycota</taxon>
        <taxon>Agaricomycotina</taxon>
        <taxon>Agaricomycetes</taxon>
        <taxon>Polyporales</taxon>
        <taxon>Sparassidaceae</taxon>
        <taxon>Sparassis</taxon>
    </lineage>
</organism>
<dbReference type="Proteomes" id="UP000287166">
    <property type="component" value="Unassembled WGS sequence"/>
</dbReference>
<dbReference type="AlphaFoldDB" id="A0A401GDL9"/>
<dbReference type="GeneID" id="38777148"/>
<name>A0A401GDL9_9APHY</name>
<reference evidence="1 2" key="1">
    <citation type="journal article" date="2018" name="Sci. Rep.">
        <title>Genome sequence of the cauliflower mushroom Sparassis crispa (Hanabiratake) and its association with beneficial usage.</title>
        <authorList>
            <person name="Kiyama R."/>
            <person name="Furutani Y."/>
            <person name="Kawaguchi K."/>
            <person name="Nakanishi T."/>
        </authorList>
    </citation>
    <scope>NUCLEOTIDE SEQUENCE [LARGE SCALE GENOMIC DNA]</scope>
</reference>
<sequence>MLGLLDITIYHWFDTDYFYGVEQADVKADRAVLEDAYSARQVALRWVTEGNAREVDQSYPGIAEDDFIRFPPFWSPQSHLSQNAH</sequence>
<dbReference type="InParanoid" id="A0A401GDL9"/>
<dbReference type="EMBL" id="BFAD01000002">
    <property type="protein sequence ID" value="GBE80231.1"/>
    <property type="molecule type" value="Genomic_DNA"/>
</dbReference>
<comment type="caution">
    <text evidence="1">The sequence shown here is derived from an EMBL/GenBank/DDBJ whole genome shotgun (WGS) entry which is preliminary data.</text>
</comment>
<accession>A0A401GDL9</accession>
<evidence type="ECO:0000313" key="2">
    <source>
        <dbReference type="Proteomes" id="UP000287166"/>
    </source>
</evidence>
<evidence type="ECO:0000313" key="1">
    <source>
        <dbReference type="EMBL" id="GBE80231.1"/>
    </source>
</evidence>
<proteinExistence type="predicted"/>
<protein>
    <submittedName>
        <fullName evidence="1">Uncharacterized protein</fullName>
    </submittedName>
</protein>
<dbReference type="OrthoDB" id="2672295at2759"/>
<gene>
    <name evidence="1" type="ORF">SCP_0214410</name>
</gene>
<keyword evidence="2" id="KW-1185">Reference proteome</keyword>